<keyword evidence="7" id="KW-1185">Reference proteome</keyword>
<keyword evidence="2" id="KW-0479">Metal-binding</keyword>
<sequence length="171" mass="18661">MKLEGSCHCGKVRFRCEAQSPVPFLRCYCSICRKTAGGGGYAINLGADAATLEVEGEPHLGTYHARIEDDGQCRISGAARRFCTGCGSALWLFDPQWPELVHPHASAIDTPLPTPPEHVHMMLGSKAPWVEAQRAPGDRCFDRYPDESLEQWHRRHGCFDGPDAAGDGGTP</sequence>
<dbReference type="Gene3D" id="2.170.150.70">
    <property type="match status" value="1"/>
</dbReference>
<evidence type="ECO:0000256" key="1">
    <source>
        <dbReference type="ARBA" id="ARBA00005495"/>
    </source>
</evidence>
<protein>
    <submittedName>
        <fullName evidence="6">GFA family protein</fullName>
    </submittedName>
</protein>
<dbReference type="Proteomes" id="UP001589896">
    <property type="component" value="Unassembled WGS sequence"/>
</dbReference>
<keyword evidence="4" id="KW-0456">Lyase</keyword>
<evidence type="ECO:0000256" key="3">
    <source>
        <dbReference type="ARBA" id="ARBA00022833"/>
    </source>
</evidence>
<evidence type="ECO:0000313" key="6">
    <source>
        <dbReference type="EMBL" id="MFC0679677.1"/>
    </source>
</evidence>
<name>A0ABV6RTD5_9GAMM</name>
<reference evidence="6 7" key="1">
    <citation type="submission" date="2024-09" db="EMBL/GenBank/DDBJ databases">
        <authorList>
            <person name="Sun Q."/>
            <person name="Mori K."/>
        </authorList>
    </citation>
    <scope>NUCLEOTIDE SEQUENCE [LARGE SCALE GENOMIC DNA]</scope>
    <source>
        <strain evidence="6 7">KCTC 23076</strain>
    </source>
</reference>
<evidence type="ECO:0000313" key="7">
    <source>
        <dbReference type="Proteomes" id="UP001589896"/>
    </source>
</evidence>
<dbReference type="PROSITE" id="PS51891">
    <property type="entry name" value="CENP_V_GFA"/>
    <property type="match status" value="1"/>
</dbReference>
<proteinExistence type="inferred from homology"/>
<dbReference type="PANTHER" id="PTHR33337:SF44">
    <property type="entry name" value="DUF636 DOMAIN PROTEIN (AFU_ORTHOLOGUE AFUA_1G09754)"/>
    <property type="match status" value="1"/>
</dbReference>
<dbReference type="Pfam" id="PF04828">
    <property type="entry name" value="GFA"/>
    <property type="match status" value="1"/>
</dbReference>
<organism evidence="6 7">
    <name type="scientific">Lysobacter korlensis</name>
    <dbReference type="NCBI Taxonomy" id="553636"/>
    <lineage>
        <taxon>Bacteria</taxon>
        <taxon>Pseudomonadati</taxon>
        <taxon>Pseudomonadota</taxon>
        <taxon>Gammaproteobacteria</taxon>
        <taxon>Lysobacterales</taxon>
        <taxon>Lysobacteraceae</taxon>
        <taxon>Lysobacter</taxon>
    </lineage>
</organism>
<dbReference type="RefSeq" id="WP_386670671.1">
    <property type="nucleotide sequence ID" value="NZ_JBHLTG010000004.1"/>
</dbReference>
<evidence type="ECO:0000256" key="2">
    <source>
        <dbReference type="ARBA" id="ARBA00022723"/>
    </source>
</evidence>
<evidence type="ECO:0000256" key="4">
    <source>
        <dbReference type="ARBA" id="ARBA00023239"/>
    </source>
</evidence>
<feature type="domain" description="CENP-V/GFA" evidence="5">
    <location>
        <begin position="3"/>
        <end position="130"/>
    </location>
</feature>
<accession>A0ABV6RTD5</accession>
<dbReference type="PANTHER" id="PTHR33337">
    <property type="entry name" value="GFA DOMAIN-CONTAINING PROTEIN"/>
    <property type="match status" value="1"/>
</dbReference>
<gene>
    <name evidence="6" type="ORF">ACFFGH_17705</name>
</gene>
<evidence type="ECO:0000259" key="5">
    <source>
        <dbReference type="PROSITE" id="PS51891"/>
    </source>
</evidence>
<dbReference type="SUPFAM" id="SSF51316">
    <property type="entry name" value="Mss4-like"/>
    <property type="match status" value="1"/>
</dbReference>
<dbReference type="EMBL" id="JBHLTG010000004">
    <property type="protein sequence ID" value="MFC0679677.1"/>
    <property type="molecule type" value="Genomic_DNA"/>
</dbReference>
<comment type="caution">
    <text evidence="6">The sequence shown here is derived from an EMBL/GenBank/DDBJ whole genome shotgun (WGS) entry which is preliminary data.</text>
</comment>
<dbReference type="InterPro" id="IPR006913">
    <property type="entry name" value="CENP-V/GFA"/>
</dbReference>
<keyword evidence="3" id="KW-0862">Zinc</keyword>
<dbReference type="InterPro" id="IPR011057">
    <property type="entry name" value="Mss4-like_sf"/>
</dbReference>
<comment type="similarity">
    <text evidence="1">Belongs to the Gfa family.</text>
</comment>